<dbReference type="SUPFAM" id="SSF109604">
    <property type="entry name" value="HD-domain/PDEase-like"/>
    <property type="match status" value="1"/>
</dbReference>
<dbReference type="Pfam" id="PF11871">
    <property type="entry name" value="DUF3391"/>
    <property type="match status" value="1"/>
</dbReference>
<sequence length="423" mass="46627">MADEPQTIDPEQLCVGLYVELGLGWMEHPFAFNRFKIKSQAQIDTLKRLGLKEIQYDPGKSDCLPLAAPADDAPAPPPPPPPSKEELAARAEKQARIERVAELRAGIKQVERQFLQAADVLKKINRQLRSRPEETFEETDHLVSSLVAAAQAQGEMHLHAISQGLGEDVYFHSLNVTVLSLLLGQSLRLKTEELHQLGLGAILHDVGLLEVPDAIAARREGLSKPEQLIYEGHVRSGVKLGRRINLGDQALAVIAQHHERADGSGYPEGLSGAEISLAARIVGLTNAYDNLCNPQDLAKALTPYEALSYLFAKQRDKFDQNLLRALIRNLGVYPPGTVVRLSNQRIGLTISVNTKEALKPVVLLYDPDIPPEAALLLDLAAEPELKIAEGIKPGLLPREVFEYLNPRQRVTYAFDKQPGALRR</sequence>
<dbReference type="NCBIfam" id="TIGR00277">
    <property type="entry name" value="HDIG"/>
    <property type="match status" value="1"/>
</dbReference>
<protein>
    <submittedName>
        <fullName evidence="3">DUF3391 domain-containing protein</fullName>
    </submittedName>
</protein>
<evidence type="ECO:0000259" key="2">
    <source>
        <dbReference type="PROSITE" id="PS51832"/>
    </source>
</evidence>
<dbReference type="Gene3D" id="1.10.3210.10">
    <property type="entry name" value="Hypothetical protein af1432"/>
    <property type="match status" value="1"/>
</dbReference>
<dbReference type="PANTHER" id="PTHR45228:SF4">
    <property type="entry name" value="LIPOPROTEIN"/>
    <property type="match status" value="1"/>
</dbReference>
<dbReference type="CDD" id="cd00077">
    <property type="entry name" value="HDc"/>
    <property type="match status" value="1"/>
</dbReference>
<evidence type="ECO:0000313" key="3">
    <source>
        <dbReference type="EMBL" id="MBD8526334.1"/>
    </source>
</evidence>
<evidence type="ECO:0000313" key="4">
    <source>
        <dbReference type="Proteomes" id="UP000613768"/>
    </source>
</evidence>
<evidence type="ECO:0000256" key="1">
    <source>
        <dbReference type="SAM" id="MobiDB-lite"/>
    </source>
</evidence>
<dbReference type="InterPro" id="IPR006675">
    <property type="entry name" value="HDIG_dom"/>
</dbReference>
<dbReference type="AlphaFoldDB" id="A0AAW3ZNX0"/>
<dbReference type="SMART" id="SM00471">
    <property type="entry name" value="HDc"/>
    <property type="match status" value="1"/>
</dbReference>
<dbReference type="Pfam" id="PF13487">
    <property type="entry name" value="HD_5"/>
    <property type="match status" value="1"/>
</dbReference>
<feature type="region of interest" description="Disordered" evidence="1">
    <location>
        <begin position="62"/>
        <end position="91"/>
    </location>
</feature>
<dbReference type="PANTHER" id="PTHR45228">
    <property type="entry name" value="CYCLIC DI-GMP PHOSPHODIESTERASE TM_0186-RELATED"/>
    <property type="match status" value="1"/>
</dbReference>
<keyword evidence="4" id="KW-1185">Reference proteome</keyword>
<accession>A0AAW3ZNX0</accession>
<dbReference type="Proteomes" id="UP000613768">
    <property type="component" value="Unassembled WGS sequence"/>
</dbReference>
<comment type="caution">
    <text evidence="3">The sequence shown here is derived from an EMBL/GenBank/DDBJ whole genome shotgun (WGS) entry which is preliminary data.</text>
</comment>
<organism evidence="3 4">
    <name type="scientific">Pseudomarimonas arenosa</name>
    <dbReference type="NCBI Taxonomy" id="2774145"/>
    <lineage>
        <taxon>Bacteria</taxon>
        <taxon>Pseudomonadati</taxon>
        <taxon>Pseudomonadota</taxon>
        <taxon>Gammaproteobacteria</taxon>
        <taxon>Lysobacterales</taxon>
        <taxon>Lysobacteraceae</taxon>
        <taxon>Pseudomarimonas</taxon>
    </lineage>
</organism>
<feature type="domain" description="HD-GYP" evidence="2">
    <location>
        <begin position="147"/>
        <end position="342"/>
    </location>
</feature>
<name>A0AAW3ZNX0_9GAMM</name>
<dbReference type="InterPro" id="IPR003607">
    <property type="entry name" value="HD/PDEase_dom"/>
</dbReference>
<dbReference type="InterPro" id="IPR021812">
    <property type="entry name" value="DUF3391"/>
</dbReference>
<reference evidence="3 4" key="1">
    <citation type="submission" date="2020-09" db="EMBL/GenBank/DDBJ databases">
        <title>Pseudoxanthomonas sp. CAU 1598 isolated from sand of Yaerae Beach.</title>
        <authorList>
            <person name="Kim W."/>
        </authorList>
    </citation>
    <scope>NUCLEOTIDE SEQUENCE [LARGE SCALE GENOMIC DNA]</scope>
    <source>
        <strain evidence="3 4">CAU 1598</strain>
    </source>
</reference>
<dbReference type="PROSITE" id="PS51832">
    <property type="entry name" value="HD_GYP"/>
    <property type="match status" value="1"/>
</dbReference>
<dbReference type="RefSeq" id="WP_192029756.1">
    <property type="nucleotide sequence ID" value="NZ_JACYTR010000021.1"/>
</dbReference>
<gene>
    <name evidence="3" type="ORF">IFO71_11360</name>
</gene>
<dbReference type="GO" id="GO:0008081">
    <property type="term" value="F:phosphoric diester hydrolase activity"/>
    <property type="evidence" value="ECO:0007669"/>
    <property type="project" value="UniProtKB-ARBA"/>
</dbReference>
<dbReference type="EMBL" id="JACYTR010000021">
    <property type="protein sequence ID" value="MBD8526334.1"/>
    <property type="molecule type" value="Genomic_DNA"/>
</dbReference>
<proteinExistence type="predicted"/>
<feature type="compositionally biased region" description="Low complexity" evidence="1">
    <location>
        <begin position="64"/>
        <end position="73"/>
    </location>
</feature>
<dbReference type="InterPro" id="IPR052020">
    <property type="entry name" value="Cyclic_di-GMP/3'3'-cGAMP_PDE"/>
</dbReference>
<dbReference type="InterPro" id="IPR037522">
    <property type="entry name" value="HD_GYP_dom"/>
</dbReference>